<dbReference type="InterPro" id="IPR011925">
    <property type="entry name" value="LolCE_TM"/>
</dbReference>
<dbReference type="EMBL" id="CP013189">
    <property type="protein sequence ID" value="ALO46468.1"/>
    <property type="molecule type" value="Genomic_DNA"/>
</dbReference>
<keyword evidence="3" id="KW-0813">Transport</keyword>
<dbReference type="GO" id="GO:0042953">
    <property type="term" value="P:lipoprotein transport"/>
    <property type="evidence" value="ECO:0007669"/>
    <property type="project" value="InterPro"/>
</dbReference>
<evidence type="ECO:0000256" key="5">
    <source>
        <dbReference type="ARBA" id="ARBA00022692"/>
    </source>
</evidence>
<dbReference type="PANTHER" id="PTHR30489">
    <property type="entry name" value="LIPOPROTEIN-RELEASING SYSTEM TRANSMEMBRANE PROTEIN LOLE"/>
    <property type="match status" value="1"/>
</dbReference>
<dbReference type="KEGG" id="pspi:PS2015_1819"/>
<keyword evidence="6 8" id="KW-1133">Transmembrane helix</keyword>
<feature type="domain" description="ABC3 transporter permease C-terminal" evidence="9">
    <location>
        <begin position="282"/>
        <end position="412"/>
    </location>
</feature>
<dbReference type="Pfam" id="PF12704">
    <property type="entry name" value="MacB_PCD"/>
    <property type="match status" value="1"/>
</dbReference>
<dbReference type="PANTHER" id="PTHR30489:SF0">
    <property type="entry name" value="LIPOPROTEIN-RELEASING SYSTEM TRANSMEMBRANE PROTEIN LOLE"/>
    <property type="match status" value="1"/>
</dbReference>
<dbReference type="AlphaFoldDB" id="A0A0S2KEK8"/>
<dbReference type="NCBIfam" id="TIGR02212">
    <property type="entry name" value="lolCE"/>
    <property type="match status" value="1"/>
</dbReference>
<evidence type="ECO:0000313" key="11">
    <source>
        <dbReference type="EMBL" id="ALO46468.1"/>
    </source>
</evidence>
<dbReference type="GO" id="GO:0044874">
    <property type="term" value="P:lipoprotein localization to outer membrane"/>
    <property type="evidence" value="ECO:0007669"/>
    <property type="project" value="TreeGrafter"/>
</dbReference>
<keyword evidence="4" id="KW-1003">Cell membrane</keyword>
<proteinExistence type="inferred from homology"/>
<dbReference type="STRING" id="1249552.PS2015_1819"/>
<dbReference type="Proteomes" id="UP000065641">
    <property type="component" value="Chromosome"/>
</dbReference>
<feature type="transmembrane region" description="Helical" evidence="8">
    <location>
        <begin position="282"/>
        <end position="303"/>
    </location>
</feature>
<feature type="transmembrane region" description="Helical" evidence="8">
    <location>
        <begin position="28"/>
        <end position="53"/>
    </location>
</feature>
<dbReference type="Pfam" id="PF02687">
    <property type="entry name" value="FtsX"/>
    <property type="match status" value="1"/>
</dbReference>
<keyword evidence="7 8" id="KW-0472">Membrane</keyword>
<dbReference type="GO" id="GO:0098797">
    <property type="term" value="C:plasma membrane protein complex"/>
    <property type="evidence" value="ECO:0007669"/>
    <property type="project" value="TreeGrafter"/>
</dbReference>
<feature type="domain" description="MacB-like periplasmic core" evidence="10">
    <location>
        <begin position="33"/>
        <end position="251"/>
    </location>
</feature>
<evidence type="ECO:0000256" key="1">
    <source>
        <dbReference type="ARBA" id="ARBA00004651"/>
    </source>
</evidence>
<evidence type="ECO:0000256" key="7">
    <source>
        <dbReference type="ARBA" id="ARBA00023136"/>
    </source>
</evidence>
<evidence type="ECO:0000256" key="6">
    <source>
        <dbReference type="ARBA" id="ARBA00022989"/>
    </source>
</evidence>
<evidence type="ECO:0000256" key="3">
    <source>
        <dbReference type="ARBA" id="ARBA00022448"/>
    </source>
</evidence>
<keyword evidence="5 8" id="KW-0812">Transmembrane</keyword>
<name>A0A0S2KEK8_9GAMM</name>
<organism evidence="11 12">
    <name type="scientific">Pseudohongiella spirulinae</name>
    <dbReference type="NCBI Taxonomy" id="1249552"/>
    <lineage>
        <taxon>Bacteria</taxon>
        <taxon>Pseudomonadati</taxon>
        <taxon>Pseudomonadota</taxon>
        <taxon>Gammaproteobacteria</taxon>
        <taxon>Pseudomonadales</taxon>
        <taxon>Pseudohongiellaceae</taxon>
        <taxon>Pseudohongiella</taxon>
    </lineage>
</organism>
<evidence type="ECO:0000259" key="10">
    <source>
        <dbReference type="Pfam" id="PF12704"/>
    </source>
</evidence>
<comment type="similarity">
    <text evidence="2">Belongs to the ABC-4 integral membrane protein family. LolC/E subfamily.</text>
</comment>
<dbReference type="InterPro" id="IPR025857">
    <property type="entry name" value="MacB_PCD"/>
</dbReference>
<comment type="subcellular location">
    <subcellularLocation>
        <location evidence="1">Cell membrane</location>
        <topology evidence="1">Multi-pass membrane protein</topology>
    </subcellularLocation>
</comment>
<accession>A0A0S2KEK8</accession>
<dbReference type="InterPro" id="IPR051447">
    <property type="entry name" value="Lipoprotein-release_system"/>
</dbReference>
<gene>
    <name evidence="11" type="ORF">PS2015_1819</name>
</gene>
<feature type="transmembrane region" description="Helical" evidence="8">
    <location>
        <begin position="323"/>
        <end position="351"/>
    </location>
</feature>
<evidence type="ECO:0000259" key="9">
    <source>
        <dbReference type="Pfam" id="PF02687"/>
    </source>
</evidence>
<evidence type="ECO:0000256" key="4">
    <source>
        <dbReference type="ARBA" id="ARBA00022475"/>
    </source>
</evidence>
<keyword evidence="12" id="KW-1185">Reference proteome</keyword>
<protein>
    <submittedName>
        <fullName evidence="11">Multidrug ABC transporter substrate-binding protein</fullName>
    </submittedName>
</protein>
<reference evidence="11 12" key="1">
    <citation type="submission" date="2015-11" db="EMBL/GenBank/DDBJ databases">
        <authorList>
            <person name="Zhang Y."/>
            <person name="Guo Z."/>
        </authorList>
    </citation>
    <scope>NUCLEOTIDE SEQUENCE [LARGE SCALE GENOMIC DNA]</scope>
    <source>
        <strain evidence="11 12">KCTC 32221</strain>
    </source>
</reference>
<evidence type="ECO:0000256" key="8">
    <source>
        <dbReference type="SAM" id="Phobius"/>
    </source>
</evidence>
<evidence type="ECO:0000256" key="2">
    <source>
        <dbReference type="ARBA" id="ARBA00005236"/>
    </source>
</evidence>
<feature type="transmembrane region" description="Helical" evidence="8">
    <location>
        <begin position="388"/>
        <end position="408"/>
    </location>
</feature>
<dbReference type="InterPro" id="IPR003838">
    <property type="entry name" value="ABC3_permease_C"/>
</dbReference>
<evidence type="ECO:0000313" key="12">
    <source>
        <dbReference type="Proteomes" id="UP000065641"/>
    </source>
</evidence>
<dbReference type="RefSeq" id="WP_058021903.1">
    <property type="nucleotide sequence ID" value="NZ_CP013189.1"/>
</dbReference>
<sequence>MSESQLIPGLSGRIALRYVSVGAQHSQLVSFMSALTISGLTLSVAILITVLSVMNGFDREVRENVLGVLPHASVITNEKPRSRDWLSLDEQLRAVDGVLATAPVLEVNGVLATDAGSRGVLVNGIDPQREQQMSQLGRFMQQGSIQALAEQRFQVVMGQTLAQQLGVGLGDSVTLYSLNVSINPIAPMPVQRRFTVAGIYRVGTQELDERLIMIALPDAQALYRQPDSFNALRLRTDDVLAVNRLRPQLEAALPQGFYVQTWTQWFGSIYENIRLSRTIVGLLLWLLVAVAAFNLIVSLVMIVRDKRGDIAILRTMGAPPGMIGRVFVLQGALIGLIGTVLGLAIGTVLALNVSDLFAAFEGWSGTQLLSADVYPVDFLPSQVRWQDLLLISGGVMCLCLLASLYPAWRASRVLPAEALRAE</sequence>